<keyword evidence="5" id="KW-1133">Transmembrane helix</keyword>
<dbReference type="OrthoDB" id="1045959at2759"/>
<dbReference type="Pfam" id="PF13639">
    <property type="entry name" value="zf-RING_2"/>
    <property type="match status" value="1"/>
</dbReference>
<feature type="domain" description="RING-type" evidence="7">
    <location>
        <begin position="170"/>
        <end position="225"/>
    </location>
</feature>
<evidence type="ECO:0000256" key="3">
    <source>
        <dbReference type="ARBA" id="ARBA00022833"/>
    </source>
</evidence>
<keyword evidence="5" id="KW-0812">Transmembrane</keyword>
<dbReference type="AlphaFoldDB" id="A0A5B0N3A7"/>
<reference evidence="11 12" key="1">
    <citation type="submission" date="2019-05" db="EMBL/GenBank/DDBJ databases">
        <title>Emergence of the Ug99 lineage of the wheat stem rust pathogen through somatic hybridization.</title>
        <authorList>
            <person name="Li F."/>
            <person name="Upadhyaya N.M."/>
            <person name="Sperschneider J."/>
            <person name="Matny O."/>
            <person name="Nguyen-Phuc H."/>
            <person name="Mago R."/>
            <person name="Raley C."/>
            <person name="Miller M.E."/>
            <person name="Silverstein K.A.T."/>
            <person name="Henningsen E."/>
            <person name="Hirsch C.D."/>
            <person name="Visser B."/>
            <person name="Pretorius Z.A."/>
            <person name="Steffenson B.J."/>
            <person name="Schwessinger B."/>
            <person name="Dodds P.N."/>
            <person name="Figueroa M."/>
        </authorList>
    </citation>
    <scope>NUCLEOTIDE SEQUENCE [LARGE SCALE GENOMIC DNA]</scope>
    <source>
        <strain evidence="9">21-0</strain>
        <strain evidence="8 12">Ug99</strain>
    </source>
</reference>
<protein>
    <recommendedName>
        <fullName evidence="7">RING-type domain-containing protein</fullName>
    </recommendedName>
</protein>
<keyword evidence="3" id="KW-0862">Zinc</keyword>
<evidence type="ECO:0000256" key="1">
    <source>
        <dbReference type="ARBA" id="ARBA00022723"/>
    </source>
</evidence>
<keyword evidence="11" id="KW-1185">Reference proteome</keyword>
<dbReference type="SMART" id="SM00744">
    <property type="entry name" value="RINGv"/>
    <property type="match status" value="1"/>
</dbReference>
<dbReference type="Gene3D" id="3.30.40.10">
    <property type="entry name" value="Zinc/RING finger domain, C3HC4 (zinc finger)"/>
    <property type="match status" value="1"/>
</dbReference>
<keyword evidence="2 4" id="KW-0863">Zinc-finger</keyword>
<dbReference type="EMBL" id="VDEP01000071">
    <property type="protein sequence ID" value="KAA1133527.1"/>
    <property type="molecule type" value="Genomic_DNA"/>
</dbReference>
<dbReference type="PANTHER" id="PTHR14155">
    <property type="entry name" value="RING FINGER DOMAIN-CONTAINING"/>
    <property type="match status" value="1"/>
</dbReference>
<evidence type="ECO:0000313" key="8">
    <source>
        <dbReference type="EMBL" id="KAA1082186.1"/>
    </source>
</evidence>
<sequence>MYLTINTLILIFVELFHYASSSTSAQLKKRSHFDEEVAADYAIGTAYQDSELADQSFDVADQVSEVAHQNCEVVTVQAAPQMRTYPRREVDWDKFQRIIYSPKASSFETVDMTKNPGQVSPMEKLRNETWYRRRLKAIQDSTIRPLTRSIERIKGLLSKKVRLKSDLDSCRICFEEYKYDEPGTLLLVFPGCGDVFHESCLARWLDESPCIESLFRHTLACPTCRRQAPTKHSLRFLGALTSYHRNGILLIKLHIALFILVFFLMREAIIRNRNQY</sequence>
<evidence type="ECO:0000313" key="9">
    <source>
        <dbReference type="EMBL" id="KAA1082578.1"/>
    </source>
</evidence>
<comment type="caution">
    <text evidence="9">The sequence shown here is derived from an EMBL/GenBank/DDBJ whole genome shotgun (WGS) entry which is preliminary data.</text>
</comment>
<dbReference type="GO" id="GO:0008270">
    <property type="term" value="F:zinc ion binding"/>
    <property type="evidence" value="ECO:0007669"/>
    <property type="project" value="UniProtKB-KW"/>
</dbReference>
<dbReference type="PROSITE" id="PS50089">
    <property type="entry name" value="ZF_RING_2"/>
    <property type="match status" value="1"/>
</dbReference>
<evidence type="ECO:0000313" key="11">
    <source>
        <dbReference type="Proteomes" id="UP000324748"/>
    </source>
</evidence>
<keyword evidence="6" id="KW-0732">Signal</keyword>
<evidence type="ECO:0000256" key="6">
    <source>
        <dbReference type="SAM" id="SignalP"/>
    </source>
</evidence>
<organism evidence="9 11">
    <name type="scientific">Puccinia graminis f. sp. tritici</name>
    <dbReference type="NCBI Taxonomy" id="56615"/>
    <lineage>
        <taxon>Eukaryota</taxon>
        <taxon>Fungi</taxon>
        <taxon>Dikarya</taxon>
        <taxon>Basidiomycota</taxon>
        <taxon>Pucciniomycotina</taxon>
        <taxon>Pucciniomycetes</taxon>
        <taxon>Pucciniales</taxon>
        <taxon>Pucciniaceae</taxon>
        <taxon>Puccinia</taxon>
    </lineage>
</organism>
<dbReference type="Proteomes" id="UP000325313">
    <property type="component" value="Unassembled WGS sequence"/>
</dbReference>
<dbReference type="PANTHER" id="PTHR14155:SF627">
    <property type="entry name" value="OS06G0192800 PROTEIN"/>
    <property type="match status" value="1"/>
</dbReference>
<evidence type="ECO:0000259" key="7">
    <source>
        <dbReference type="PROSITE" id="PS50089"/>
    </source>
</evidence>
<evidence type="ECO:0000256" key="2">
    <source>
        <dbReference type="ARBA" id="ARBA00022771"/>
    </source>
</evidence>
<dbReference type="InterPro" id="IPR001841">
    <property type="entry name" value="Znf_RING"/>
</dbReference>
<dbReference type="InterPro" id="IPR053238">
    <property type="entry name" value="RING-H2_zinc_finger"/>
</dbReference>
<accession>A0A5B0N3A7</accession>
<dbReference type="Proteomes" id="UP000324748">
    <property type="component" value="Unassembled WGS sequence"/>
</dbReference>
<dbReference type="EMBL" id="VSWC01000119">
    <property type="protein sequence ID" value="KAA1082578.1"/>
    <property type="molecule type" value="Genomic_DNA"/>
</dbReference>
<evidence type="ECO:0000256" key="4">
    <source>
        <dbReference type="PROSITE-ProRule" id="PRU00175"/>
    </source>
</evidence>
<evidence type="ECO:0000313" key="12">
    <source>
        <dbReference type="Proteomes" id="UP000325313"/>
    </source>
</evidence>
<proteinExistence type="predicted"/>
<feature type="transmembrane region" description="Helical" evidence="5">
    <location>
        <begin position="247"/>
        <end position="265"/>
    </location>
</feature>
<dbReference type="CDD" id="cd16448">
    <property type="entry name" value="RING-H2"/>
    <property type="match status" value="1"/>
</dbReference>
<feature type="signal peptide" evidence="6">
    <location>
        <begin position="1"/>
        <end position="21"/>
    </location>
</feature>
<name>A0A5B0N3A7_PUCGR</name>
<feature type="chain" id="PRO_5033473715" description="RING-type domain-containing protein" evidence="6">
    <location>
        <begin position="22"/>
        <end position="276"/>
    </location>
</feature>
<evidence type="ECO:0000313" key="10">
    <source>
        <dbReference type="EMBL" id="KAA1133527.1"/>
    </source>
</evidence>
<evidence type="ECO:0000256" key="5">
    <source>
        <dbReference type="SAM" id="Phobius"/>
    </source>
</evidence>
<dbReference type="InterPro" id="IPR011016">
    <property type="entry name" value="Znf_RING-CH"/>
</dbReference>
<dbReference type="SUPFAM" id="SSF57850">
    <property type="entry name" value="RING/U-box"/>
    <property type="match status" value="1"/>
</dbReference>
<dbReference type="InterPro" id="IPR013083">
    <property type="entry name" value="Znf_RING/FYVE/PHD"/>
</dbReference>
<keyword evidence="5" id="KW-0472">Membrane</keyword>
<keyword evidence="1" id="KW-0479">Metal-binding</keyword>
<gene>
    <name evidence="9" type="ORF">PGT21_007403</name>
    <name evidence="10" type="ORF">PGTUg99_021908</name>
    <name evidence="8" type="ORF">PGTUg99_026001</name>
</gene>
<dbReference type="EMBL" id="VDEP01000439">
    <property type="protein sequence ID" value="KAA1082186.1"/>
    <property type="molecule type" value="Genomic_DNA"/>
</dbReference>